<comment type="similarity">
    <text evidence="2">Belongs to the glycosyl hydrolase 2 family.</text>
</comment>
<dbReference type="Pfam" id="PF02837">
    <property type="entry name" value="Glyco_hydro_2_N"/>
    <property type="match status" value="1"/>
</dbReference>
<proteinExistence type="inferred from homology"/>
<keyword evidence="5" id="KW-0326">Glycosidase</keyword>
<gene>
    <name evidence="8" type="ORF">METZ01_LOCUS94160</name>
</gene>
<dbReference type="GO" id="GO:0009341">
    <property type="term" value="C:beta-galactosidase complex"/>
    <property type="evidence" value="ECO:0007669"/>
    <property type="project" value="InterPro"/>
</dbReference>
<sequence>MLEAKIYRSFILINLLLLVFSCDKQTETDGIIEYWEDPTIISENKEDAHATLIPYDTQDQALKGNRLLSKHYKSLNGEWWFNWVKKPSEKSLSFYENDYDITKWEKISVPGSWQLQGYGQPIYTNVKHPFEDPQPPFPPKENNPVGSYRRTFTISDSWNGGQIFLHFDGVKSAFFVWVNGKKVGYSQGSMTPAEFNITDYIIDGNNSVSVQVFRWSDAAYIEDQDFWRLSGIYRDVYLMHTPDTHIRHFKVTPTLTDNYQQGMLNIKTHIKNYGSDTENLILKNTLYDQAGYIVAALEPIALKLIGNDEQVLEQKTMIKEISPWTAETPNLYRIVLSISNNNDKVLENVSTKIGFRSVELKNGQMLVNGEPVIIKGVNRHEHDPVKGRTVDEGMMIKDIMLMKQFNINAVRTSHYPNHPRWYELCDEYGLYVMDETNLESHAFWSKFTLDPIWKTAFVDRAQRMVLRDVNHPSIIMWSLGNEAGYGPNHDAMADWIREYDPSRLIHYEGKEPGYGPLPNHFDIIANMYASIDLMVKLHDENPSRPVILCEYSHAMGNSNGNIFKYWDAIYKYPRLQGAFIWDWVDQGILRSDDNGQYYVYGGDFGEKLHDGNFCLNGVISPDRIPHPALYEVKHHLQNIKVSWDSSDKNIFVIENRNFFRDLSHVNGKWELTEDGKKISSGSINTDYINPQSKQIYELPPFSMLRGDREYAVNFNFMAKENLSWAKKGHVIASDQIIIQEHSTQRFTKYARQNKKEVLPVENGDIIEVKSGGRSFRFDLSKGQLVQVSKEDQTFMVGPIFHNIWRAPTDNDEGGDKKSFASQWMKAGYNKMTRKAVSVEKTFTDDGLFQLSVNEKYFSDSASVNAKLVYTILAGGDLHLSVHTNIPEGLPVVPKIGLSLQLEKKYSNLRWYGRGPHESYSDRKHGAFIGTYSGTVKEQYYPYIRPQENGNKADVRWASVGNGSGSGLIIYGIPVFNLSVHQYSLDNLTEATHTYMVDDNGPVTVNMDHMVMGLGGDDSWNPRTHKEYLINPGSYRYSFVLRFSDNIKT</sequence>
<dbReference type="InterPro" id="IPR013783">
    <property type="entry name" value="Ig-like_fold"/>
</dbReference>
<dbReference type="Pfam" id="PF02836">
    <property type="entry name" value="Glyco_hydro_2_C"/>
    <property type="match status" value="1"/>
</dbReference>
<dbReference type="InterPro" id="IPR008979">
    <property type="entry name" value="Galactose-bd-like_sf"/>
</dbReference>
<dbReference type="PRINTS" id="PR00132">
    <property type="entry name" value="GLHYDRLASE2"/>
</dbReference>
<comment type="catalytic activity">
    <reaction evidence="1">
        <text>Hydrolysis of terminal non-reducing beta-D-galactose residues in beta-D-galactosides.</text>
        <dbReference type="EC" id="3.2.1.23"/>
    </reaction>
</comment>
<dbReference type="InterPro" id="IPR011013">
    <property type="entry name" value="Gal_mutarotase_sf_dom"/>
</dbReference>
<dbReference type="InterPro" id="IPR023230">
    <property type="entry name" value="Glyco_hydro_2_CS"/>
</dbReference>
<dbReference type="InterPro" id="IPR032312">
    <property type="entry name" value="LacZ_4"/>
</dbReference>
<dbReference type="FunFam" id="3.20.20.80:FF:000018">
    <property type="entry name" value="Beta-galactosidase"/>
    <property type="match status" value="1"/>
</dbReference>
<dbReference type="Pfam" id="PF02929">
    <property type="entry name" value="Bgal_small_N"/>
    <property type="match status" value="1"/>
</dbReference>
<dbReference type="GO" id="GO:0004565">
    <property type="term" value="F:beta-galactosidase activity"/>
    <property type="evidence" value="ECO:0007669"/>
    <property type="project" value="UniProtKB-EC"/>
</dbReference>
<feature type="domain" description="Beta galactosidase small chain/" evidence="7">
    <location>
        <begin position="767"/>
        <end position="1041"/>
    </location>
</feature>
<dbReference type="EMBL" id="UINC01009205">
    <property type="protein sequence ID" value="SVA41306.1"/>
    <property type="molecule type" value="Genomic_DNA"/>
</dbReference>
<dbReference type="SMART" id="SM01038">
    <property type="entry name" value="Bgal_small_N"/>
    <property type="match status" value="1"/>
</dbReference>
<dbReference type="GO" id="GO:0005990">
    <property type="term" value="P:lactose catabolic process"/>
    <property type="evidence" value="ECO:0007669"/>
    <property type="project" value="TreeGrafter"/>
</dbReference>
<dbReference type="InterPro" id="IPR004199">
    <property type="entry name" value="B-gal_small/dom_5"/>
</dbReference>
<name>A0A381VLU8_9ZZZZ</name>
<dbReference type="InterPro" id="IPR036156">
    <property type="entry name" value="Beta-gal/glucu_dom_sf"/>
</dbReference>
<dbReference type="InterPro" id="IPR014718">
    <property type="entry name" value="GH-type_carb-bd"/>
</dbReference>
<dbReference type="InterPro" id="IPR006103">
    <property type="entry name" value="Glyco_hydro_2_cat"/>
</dbReference>
<dbReference type="PROSITE" id="PS00608">
    <property type="entry name" value="GLYCOSYL_HYDROL_F2_2"/>
    <property type="match status" value="1"/>
</dbReference>
<feature type="non-terminal residue" evidence="8">
    <location>
        <position position="1"/>
    </location>
</feature>
<dbReference type="Pfam" id="PF00703">
    <property type="entry name" value="Glyco_hydro_2"/>
    <property type="match status" value="1"/>
</dbReference>
<dbReference type="AlphaFoldDB" id="A0A381VLU8"/>
<evidence type="ECO:0000256" key="3">
    <source>
        <dbReference type="ARBA" id="ARBA00012756"/>
    </source>
</evidence>
<dbReference type="InterPro" id="IPR006101">
    <property type="entry name" value="Glyco_hydro_2"/>
</dbReference>
<dbReference type="Gene3D" id="2.60.40.10">
    <property type="entry name" value="Immunoglobulins"/>
    <property type="match status" value="2"/>
</dbReference>
<keyword evidence="4" id="KW-0378">Hydrolase</keyword>
<dbReference type="GO" id="GO:0030246">
    <property type="term" value="F:carbohydrate binding"/>
    <property type="evidence" value="ECO:0007669"/>
    <property type="project" value="InterPro"/>
</dbReference>
<dbReference type="InterPro" id="IPR006102">
    <property type="entry name" value="Ig-like_GH2"/>
</dbReference>
<evidence type="ECO:0000256" key="6">
    <source>
        <dbReference type="ARBA" id="ARBA00032230"/>
    </source>
</evidence>
<accession>A0A381VLU8</accession>
<dbReference type="PROSITE" id="PS51257">
    <property type="entry name" value="PROKAR_LIPOPROTEIN"/>
    <property type="match status" value="1"/>
</dbReference>
<dbReference type="Pfam" id="PF16353">
    <property type="entry name" value="LacZ_4"/>
    <property type="match status" value="1"/>
</dbReference>
<evidence type="ECO:0000313" key="8">
    <source>
        <dbReference type="EMBL" id="SVA41306.1"/>
    </source>
</evidence>
<dbReference type="Gene3D" id="3.20.20.80">
    <property type="entry name" value="Glycosidases"/>
    <property type="match status" value="1"/>
</dbReference>
<dbReference type="EC" id="3.2.1.23" evidence="3"/>
<dbReference type="InterPro" id="IPR006104">
    <property type="entry name" value="Glyco_hydro_2_N"/>
</dbReference>
<dbReference type="PANTHER" id="PTHR46323:SF2">
    <property type="entry name" value="BETA-GALACTOSIDASE"/>
    <property type="match status" value="1"/>
</dbReference>
<dbReference type="InterPro" id="IPR023232">
    <property type="entry name" value="Glyco_hydro_2_AS"/>
</dbReference>
<evidence type="ECO:0000256" key="5">
    <source>
        <dbReference type="ARBA" id="ARBA00023295"/>
    </source>
</evidence>
<evidence type="ECO:0000256" key="2">
    <source>
        <dbReference type="ARBA" id="ARBA00007401"/>
    </source>
</evidence>
<dbReference type="InterPro" id="IPR050347">
    <property type="entry name" value="Bact_Beta-galactosidase"/>
</dbReference>
<dbReference type="Gene3D" id="2.60.120.260">
    <property type="entry name" value="Galactose-binding domain-like"/>
    <property type="match status" value="1"/>
</dbReference>
<reference evidence="8" key="1">
    <citation type="submission" date="2018-05" db="EMBL/GenBank/DDBJ databases">
        <authorList>
            <person name="Lanie J.A."/>
            <person name="Ng W.-L."/>
            <person name="Kazmierczak K.M."/>
            <person name="Andrzejewski T.M."/>
            <person name="Davidsen T.M."/>
            <person name="Wayne K.J."/>
            <person name="Tettelin H."/>
            <person name="Glass J.I."/>
            <person name="Rusch D."/>
            <person name="Podicherti R."/>
            <person name="Tsui H.-C.T."/>
            <person name="Winkler M.E."/>
        </authorList>
    </citation>
    <scope>NUCLEOTIDE SEQUENCE</scope>
</reference>
<dbReference type="SUPFAM" id="SSF51445">
    <property type="entry name" value="(Trans)glycosidases"/>
    <property type="match status" value="1"/>
</dbReference>
<dbReference type="InterPro" id="IPR017853">
    <property type="entry name" value="GH"/>
</dbReference>
<dbReference type="PROSITE" id="PS00719">
    <property type="entry name" value="GLYCOSYL_HYDROL_F2_1"/>
    <property type="match status" value="1"/>
</dbReference>
<evidence type="ECO:0000256" key="1">
    <source>
        <dbReference type="ARBA" id="ARBA00001412"/>
    </source>
</evidence>
<dbReference type="Gene3D" id="2.70.98.10">
    <property type="match status" value="1"/>
</dbReference>
<evidence type="ECO:0000256" key="4">
    <source>
        <dbReference type="ARBA" id="ARBA00022801"/>
    </source>
</evidence>
<dbReference type="SUPFAM" id="SSF74650">
    <property type="entry name" value="Galactose mutarotase-like"/>
    <property type="match status" value="1"/>
</dbReference>
<dbReference type="SUPFAM" id="SSF49785">
    <property type="entry name" value="Galactose-binding domain-like"/>
    <property type="match status" value="1"/>
</dbReference>
<protein>
    <recommendedName>
        <fullName evidence="3">beta-galactosidase</fullName>
        <ecNumber evidence="3">3.2.1.23</ecNumber>
    </recommendedName>
    <alternativeName>
        <fullName evidence="6">Lactase</fullName>
    </alternativeName>
</protein>
<organism evidence="8">
    <name type="scientific">marine metagenome</name>
    <dbReference type="NCBI Taxonomy" id="408172"/>
    <lineage>
        <taxon>unclassified sequences</taxon>
        <taxon>metagenomes</taxon>
        <taxon>ecological metagenomes</taxon>
    </lineage>
</organism>
<dbReference type="SUPFAM" id="SSF49303">
    <property type="entry name" value="beta-Galactosidase/glucuronidase domain"/>
    <property type="match status" value="2"/>
</dbReference>
<dbReference type="PANTHER" id="PTHR46323">
    <property type="entry name" value="BETA-GALACTOSIDASE"/>
    <property type="match status" value="1"/>
</dbReference>
<evidence type="ECO:0000259" key="7">
    <source>
        <dbReference type="SMART" id="SM01038"/>
    </source>
</evidence>
<feature type="non-terminal residue" evidence="8">
    <location>
        <position position="1048"/>
    </location>
</feature>